<dbReference type="SUPFAM" id="SSF53756">
    <property type="entry name" value="UDP-Glycosyltransferase/glycogen phosphorylase"/>
    <property type="match status" value="1"/>
</dbReference>
<gene>
    <name evidence="3" type="ORF">ACFSC0_04990</name>
</gene>
<organism evidence="3 4">
    <name type="scientific">Phenylobacterium terrae</name>
    <dbReference type="NCBI Taxonomy" id="2665495"/>
    <lineage>
        <taxon>Bacteria</taxon>
        <taxon>Pseudomonadati</taxon>
        <taxon>Pseudomonadota</taxon>
        <taxon>Alphaproteobacteria</taxon>
        <taxon>Caulobacterales</taxon>
        <taxon>Caulobacteraceae</taxon>
        <taxon>Phenylobacterium</taxon>
    </lineage>
</organism>
<evidence type="ECO:0000313" key="4">
    <source>
        <dbReference type="Proteomes" id="UP001597237"/>
    </source>
</evidence>
<feature type="coiled-coil region" evidence="1">
    <location>
        <begin position="306"/>
        <end position="333"/>
    </location>
</feature>
<dbReference type="SUPFAM" id="SSF52540">
    <property type="entry name" value="P-loop containing nucleoside triphosphate hydrolases"/>
    <property type="match status" value="1"/>
</dbReference>
<dbReference type="Proteomes" id="UP001597237">
    <property type="component" value="Unassembled WGS sequence"/>
</dbReference>
<proteinExistence type="predicted"/>
<evidence type="ECO:0000313" key="3">
    <source>
        <dbReference type="EMBL" id="MFD1782741.1"/>
    </source>
</evidence>
<evidence type="ECO:0000256" key="1">
    <source>
        <dbReference type="SAM" id="Coils"/>
    </source>
</evidence>
<feature type="region of interest" description="Disordered" evidence="2">
    <location>
        <begin position="440"/>
        <end position="462"/>
    </location>
</feature>
<feature type="compositionally biased region" description="Pro residues" evidence="2">
    <location>
        <begin position="443"/>
        <end position="452"/>
    </location>
</feature>
<comment type="caution">
    <text evidence="3">The sequence shown here is derived from an EMBL/GenBank/DDBJ whole genome shotgun (WGS) entry which is preliminary data.</text>
</comment>
<dbReference type="RefSeq" id="WP_377282413.1">
    <property type="nucleotide sequence ID" value="NZ_JBHRSI010000006.1"/>
</dbReference>
<evidence type="ECO:0000256" key="2">
    <source>
        <dbReference type="SAM" id="MobiDB-lite"/>
    </source>
</evidence>
<evidence type="ECO:0008006" key="5">
    <source>
        <dbReference type="Google" id="ProtNLM"/>
    </source>
</evidence>
<reference evidence="4" key="1">
    <citation type="journal article" date="2019" name="Int. J. Syst. Evol. Microbiol.">
        <title>The Global Catalogue of Microorganisms (GCM) 10K type strain sequencing project: providing services to taxonomists for standard genome sequencing and annotation.</title>
        <authorList>
            <consortium name="The Broad Institute Genomics Platform"/>
            <consortium name="The Broad Institute Genome Sequencing Center for Infectious Disease"/>
            <person name="Wu L."/>
            <person name="Ma J."/>
        </authorList>
    </citation>
    <scope>NUCLEOTIDE SEQUENCE [LARGE SCALE GENOMIC DNA]</scope>
    <source>
        <strain evidence="4">DFY28</strain>
    </source>
</reference>
<accession>A0ABW4MYM3</accession>
<protein>
    <recommendedName>
        <fullName evidence="5">Glycosyl transferase family 1 domain-containing protein</fullName>
    </recommendedName>
</protein>
<name>A0ABW4MYM3_9CAUL</name>
<dbReference type="Gene3D" id="3.40.50.300">
    <property type="entry name" value="P-loop containing nucleotide triphosphate hydrolases"/>
    <property type="match status" value="1"/>
</dbReference>
<keyword evidence="4" id="KW-1185">Reference proteome</keyword>
<dbReference type="EMBL" id="JBHUEY010000001">
    <property type="protein sequence ID" value="MFD1782741.1"/>
    <property type="molecule type" value="Genomic_DNA"/>
</dbReference>
<dbReference type="InterPro" id="IPR027417">
    <property type="entry name" value="P-loop_NTPase"/>
</dbReference>
<sequence>MTSAGTARAVYLVLGMHRSGTSALTKALAALGPDLPAHTMPGDEHNEAGYFESWPIAVLNDQWLRAAHSAWDDPFAFPLEPLPAVLNEAWVRKASDLFDEEFGQAPRPLLKDPRISLLAPAWFELFDRRDIAVRNVISMRRPIAVAKSLQRRDGFALERGVLIWISYMLAAERHSRGRARIFVSYEQLLEDWRAQALRVAAAFGEEGLDASKLGQEEAVSKALRHHAGDDDLSGLGETGQLAARLTDWMERACADAAPPAEEIDAIAADFAALKRRLGGLVSPIARDLDQTRADLLFQRQLVDFQRNRLENEVRAVAAELHAVRAERDELARRLQAAPAADAPAAPSRVDIAGYGPPDQLIERFHRPEYREVWTALDPEFYLASYPDVRGFDPVAHYLEVGWREGRDPNPWFSTRAYLEAKPQLGPLGINPLVDYLRGGMDAPPKPRPPSAPVAPAARQSTSFDEQRAVVEPAFDRDYYLDLYVDIAQSGADPLTHYLESGWREGRDPSPAFSTRHYLEAYPEVADADINPLYHYLTIGRAAGYRPRPHLGWRYDILEKLQDVEARTAWAAKKRGPVEIRDPHILREALAGLAKAHLTVSHDDFTDKVGGVQLCIAREGAALREAGRAHIHIFPSVPAPVLIEDRDYPIAVLVEGRMVGDFRAGDVRQVAAEALAGVDLTAAIHNLLGHQADAVAEIVEAAAPSETFFWVHDFAAVCAGYTLLRNDVEFCGAPPVGSTACGLCIYGGHRVRHMEGYRRLFERLSPTLVSPSQAALDIWRKGGAPRAAVEIVHPHATLTPRGERSRRKGPVVVAFLGLPVSHKGWPAYRDLAAKVRGDERYEFYQLGDAPDPSAPVEFRRVAIAPDHLDAMYKAVEALQVDLVVIWSICPETFCLTAFEAQAGGAGLVAFADSGNAAAVTAATEAGVVLGSEAELVEFFASGRAAEIAEGRRRTLHDLTLSRMSADLAEAAGAARRRRDMGAR</sequence>
<keyword evidence="1" id="KW-0175">Coiled coil</keyword>